<evidence type="ECO:0000259" key="1">
    <source>
        <dbReference type="Pfam" id="PF13472"/>
    </source>
</evidence>
<accession>A0A508TNL5</accession>
<organism evidence="2 3">
    <name type="scientific">Bradyrhizobium ivorense</name>
    <dbReference type="NCBI Taxonomy" id="2511166"/>
    <lineage>
        <taxon>Bacteria</taxon>
        <taxon>Pseudomonadati</taxon>
        <taxon>Pseudomonadota</taxon>
        <taxon>Alphaproteobacteria</taxon>
        <taxon>Hyphomicrobiales</taxon>
        <taxon>Nitrobacteraceae</taxon>
        <taxon>Bradyrhizobium</taxon>
    </lineage>
</organism>
<evidence type="ECO:0000313" key="2">
    <source>
        <dbReference type="EMBL" id="VIO75796.1"/>
    </source>
</evidence>
<reference evidence="2" key="1">
    <citation type="submission" date="2019-02" db="EMBL/GenBank/DDBJ databases">
        <authorList>
            <person name="Pothier F.J."/>
        </authorList>
    </citation>
    <scope>NUCLEOTIDE SEQUENCE</scope>
    <source>
        <strain evidence="2">CI-1B</strain>
    </source>
</reference>
<dbReference type="RefSeq" id="WP_139862898.1">
    <property type="nucleotide sequence ID" value="NZ_CAADFC020000025.1"/>
</dbReference>
<dbReference type="Proteomes" id="UP000328092">
    <property type="component" value="Unassembled WGS sequence"/>
</dbReference>
<dbReference type="InterPro" id="IPR036514">
    <property type="entry name" value="SGNH_hydro_sf"/>
</dbReference>
<feature type="domain" description="SGNH hydrolase-type esterase" evidence="1">
    <location>
        <begin position="68"/>
        <end position="206"/>
    </location>
</feature>
<sequence>MRKGVLVAFVVVAAATLSYQLLETPVEKLRQDATVRRVQDFMARHGTDKAIAFVGDSLVESASFSPALCGRPVFNAGYAGAVASGVLQLLKEFGRVGFAPAIVVVSVGVNDSLVVDRRPFAESYQEIVRRAGAHGGKVFVVSLAPIADTGVLANAIDRARFADIDRTIRQTARDRSLALIDVGTLNTPAKAQVEDGIHLSADGYAAWTGTIESAIGGRCP</sequence>
<dbReference type="Pfam" id="PF13472">
    <property type="entry name" value="Lipase_GDSL_2"/>
    <property type="match status" value="1"/>
</dbReference>
<gene>
    <name evidence="2" type="ORF">CI1B_61060</name>
</gene>
<dbReference type="AlphaFoldDB" id="A0A508TNL5"/>
<dbReference type="InterPro" id="IPR013830">
    <property type="entry name" value="SGNH_hydro"/>
</dbReference>
<proteinExistence type="predicted"/>
<dbReference type="GO" id="GO:0016788">
    <property type="term" value="F:hydrolase activity, acting on ester bonds"/>
    <property type="evidence" value="ECO:0007669"/>
    <property type="project" value="UniProtKB-ARBA"/>
</dbReference>
<dbReference type="EMBL" id="CAADFC020000025">
    <property type="protein sequence ID" value="VIO75796.1"/>
    <property type="molecule type" value="Genomic_DNA"/>
</dbReference>
<name>A0A508TNL5_9BRAD</name>
<evidence type="ECO:0000313" key="3">
    <source>
        <dbReference type="Proteomes" id="UP000328092"/>
    </source>
</evidence>
<protein>
    <recommendedName>
        <fullName evidence="1">SGNH hydrolase-type esterase domain-containing protein</fullName>
    </recommendedName>
</protein>
<keyword evidence="3" id="KW-1185">Reference proteome</keyword>
<dbReference type="SUPFAM" id="SSF52266">
    <property type="entry name" value="SGNH hydrolase"/>
    <property type="match status" value="1"/>
</dbReference>
<dbReference type="OrthoDB" id="8355047at2"/>
<comment type="caution">
    <text evidence="2">The sequence shown here is derived from an EMBL/GenBank/DDBJ whole genome shotgun (WGS) entry which is preliminary data.</text>
</comment>
<dbReference type="Gene3D" id="3.40.50.1110">
    <property type="entry name" value="SGNH hydrolase"/>
    <property type="match status" value="1"/>
</dbReference>